<dbReference type="EMBL" id="HG996471">
    <property type="protein sequence ID" value="CAG1847082.1"/>
    <property type="molecule type" value="Genomic_DNA"/>
</dbReference>
<evidence type="ECO:0000313" key="1">
    <source>
        <dbReference type="EMBL" id="CAG1847082.1"/>
    </source>
</evidence>
<accession>A0A8D7ACN1</accession>
<sequence length="62" mass="6897">MKLATKFLRGSSSREGFLFILAHLNMRMLMDSSSKLSDFYSVGISEQRPSISAMGCVYLSIS</sequence>
<reference evidence="1" key="1">
    <citation type="submission" date="2021-03" db="EMBL/GenBank/DDBJ databases">
        <authorList>
            <consortium name="Genoscope - CEA"/>
            <person name="William W."/>
        </authorList>
    </citation>
    <scope>NUCLEOTIDE SEQUENCE</scope>
    <source>
        <strain evidence="1">Doubled-haploid Pahang</strain>
    </source>
</reference>
<name>A0A8D7ACN1_MUSAM</name>
<gene>
    <name evidence="1" type="ORF">GSMUA_168770.1</name>
</gene>
<dbReference type="AlphaFoldDB" id="A0A8D7ACN1"/>
<organism evidence="1">
    <name type="scientific">Musa acuminata subsp. malaccensis</name>
    <name type="common">Wild banana</name>
    <name type="synonym">Musa malaccensis</name>
    <dbReference type="NCBI Taxonomy" id="214687"/>
    <lineage>
        <taxon>Eukaryota</taxon>
        <taxon>Viridiplantae</taxon>
        <taxon>Streptophyta</taxon>
        <taxon>Embryophyta</taxon>
        <taxon>Tracheophyta</taxon>
        <taxon>Spermatophyta</taxon>
        <taxon>Magnoliopsida</taxon>
        <taxon>Liliopsida</taxon>
        <taxon>Zingiberales</taxon>
        <taxon>Musaceae</taxon>
        <taxon>Musa</taxon>
    </lineage>
</organism>
<protein>
    <submittedName>
        <fullName evidence="1">(wild Malaysian banana) hypothetical protein</fullName>
    </submittedName>
</protein>
<proteinExistence type="predicted"/>